<evidence type="ECO:0000256" key="7">
    <source>
        <dbReference type="SAM" id="Phobius"/>
    </source>
</evidence>
<comment type="caution">
    <text evidence="8">The sequence shown here is derived from an EMBL/GenBank/DDBJ whole genome shotgun (WGS) entry which is preliminary data.</text>
</comment>
<keyword evidence="8" id="KW-0407">Ion channel</keyword>
<keyword evidence="8" id="KW-0813">Transport</keyword>
<dbReference type="Proteomes" id="UP001434883">
    <property type="component" value="Unassembled WGS sequence"/>
</dbReference>
<dbReference type="PRINTS" id="PR01499">
    <property type="entry name" value="TREKCHANNEL"/>
</dbReference>
<dbReference type="EMBL" id="JAHRIN010069418">
    <property type="protein sequence ID" value="MEQ2216047.1"/>
    <property type="molecule type" value="Genomic_DNA"/>
</dbReference>
<evidence type="ECO:0000256" key="4">
    <source>
        <dbReference type="ARBA" id="ARBA00034430"/>
    </source>
</evidence>
<keyword evidence="3" id="KW-1015">Disulfide bond</keyword>
<reference evidence="8 9" key="1">
    <citation type="submission" date="2021-06" db="EMBL/GenBank/DDBJ databases">
        <authorList>
            <person name="Palmer J.M."/>
        </authorList>
    </citation>
    <scope>NUCLEOTIDE SEQUENCE [LARGE SCALE GENOMIC DNA]</scope>
    <source>
        <strain evidence="8 9">XC_2019</strain>
        <tissue evidence="8">Muscle</tissue>
    </source>
</reference>
<keyword evidence="9" id="KW-1185">Reference proteome</keyword>
<name>A0ABV0S638_9TELE</name>
<protein>
    <submittedName>
        <fullName evidence="8">Potassium channel subfamily K member 2</fullName>
    </submittedName>
</protein>
<sequence>AAPDLLDPKSTAYNTKPRLSFSTKTITLTSQDESQQVVATVMKWKTVTAIFLLVVLYLVIGAVVFRSLEQPHESAQRLAILSQKLEFLSQHSCVNQSQLEKLVQ</sequence>
<comment type="subcellular location">
    <subcellularLocation>
        <location evidence="1">Cell membrane</location>
        <topology evidence="1">Multi-pass membrane protein</topology>
    </subcellularLocation>
</comment>
<feature type="non-terminal residue" evidence="8">
    <location>
        <position position="104"/>
    </location>
</feature>
<organism evidence="8 9">
    <name type="scientific">Xenoophorus captivus</name>
    <dbReference type="NCBI Taxonomy" id="1517983"/>
    <lineage>
        <taxon>Eukaryota</taxon>
        <taxon>Metazoa</taxon>
        <taxon>Chordata</taxon>
        <taxon>Craniata</taxon>
        <taxon>Vertebrata</taxon>
        <taxon>Euteleostomi</taxon>
        <taxon>Actinopterygii</taxon>
        <taxon>Neopterygii</taxon>
        <taxon>Teleostei</taxon>
        <taxon>Neoteleostei</taxon>
        <taxon>Acanthomorphata</taxon>
        <taxon>Ovalentaria</taxon>
        <taxon>Atherinomorphae</taxon>
        <taxon>Cyprinodontiformes</taxon>
        <taxon>Goodeidae</taxon>
        <taxon>Xenoophorus</taxon>
    </lineage>
</organism>
<keyword evidence="7" id="KW-1133">Transmembrane helix</keyword>
<evidence type="ECO:0000256" key="5">
    <source>
        <dbReference type="ARBA" id="ARBA00044657"/>
    </source>
</evidence>
<keyword evidence="7" id="KW-0472">Membrane</keyword>
<evidence type="ECO:0000256" key="6">
    <source>
        <dbReference type="ARBA" id="ARBA00044691"/>
    </source>
</evidence>
<evidence type="ECO:0000313" key="8">
    <source>
        <dbReference type="EMBL" id="MEQ2216047.1"/>
    </source>
</evidence>
<gene>
    <name evidence="8" type="primary">KCNK2_1</name>
    <name evidence="8" type="ORF">XENOCAPTIV_009905</name>
</gene>
<dbReference type="InterPro" id="IPR003976">
    <property type="entry name" value="2pore_dom_K_chnl_TREK"/>
</dbReference>
<keyword evidence="2" id="KW-1003">Cell membrane</keyword>
<accession>A0ABV0S638</accession>
<evidence type="ECO:0000313" key="9">
    <source>
        <dbReference type="Proteomes" id="UP001434883"/>
    </source>
</evidence>
<keyword evidence="8" id="KW-0406">Ion transport</keyword>
<comment type="catalytic activity">
    <reaction evidence="6">
        <text>Cs(+)(in) = Cs(+)(out)</text>
        <dbReference type="Rhea" id="RHEA:78555"/>
        <dbReference type="ChEBI" id="CHEBI:49547"/>
    </reaction>
</comment>
<comment type="catalytic activity">
    <reaction evidence="4">
        <text>K(+)(in) = K(+)(out)</text>
        <dbReference type="Rhea" id="RHEA:29463"/>
        <dbReference type="ChEBI" id="CHEBI:29103"/>
    </reaction>
</comment>
<evidence type="ECO:0000256" key="2">
    <source>
        <dbReference type="ARBA" id="ARBA00022475"/>
    </source>
</evidence>
<keyword evidence="7" id="KW-0812">Transmembrane</keyword>
<proteinExistence type="predicted"/>
<dbReference type="Gene3D" id="1.10.287.70">
    <property type="match status" value="1"/>
</dbReference>
<evidence type="ECO:0000256" key="1">
    <source>
        <dbReference type="ARBA" id="ARBA00004651"/>
    </source>
</evidence>
<comment type="catalytic activity">
    <reaction evidence="5">
        <text>Rb(+)(in) = Rb(+)(out)</text>
        <dbReference type="Rhea" id="RHEA:78547"/>
        <dbReference type="ChEBI" id="CHEBI:49847"/>
    </reaction>
</comment>
<feature type="non-terminal residue" evidence="8">
    <location>
        <position position="1"/>
    </location>
</feature>
<dbReference type="GO" id="GO:0034220">
    <property type="term" value="P:monoatomic ion transmembrane transport"/>
    <property type="evidence" value="ECO:0007669"/>
    <property type="project" value="UniProtKB-KW"/>
</dbReference>
<feature type="transmembrane region" description="Helical" evidence="7">
    <location>
        <begin position="47"/>
        <end position="68"/>
    </location>
</feature>
<evidence type="ECO:0000256" key="3">
    <source>
        <dbReference type="ARBA" id="ARBA00023157"/>
    </source>
</evidence>